<reference evidence="2 3" key="1">
    <citation type="journal article" date="2016" name="Front. Microbiol.">
        <title>Fuerstia marisgermanicae gen. nov., sp. nov., an Unusual Member of the Phylum Planctomycetes from the German Wadden Sea.</title>
        <authorList>
            <person name="Kohn T."/>
            <person name="Heuer A."/>
            <person name="Jogler M."/>
            <person name="Vollmers J."/>
            <person name="Boedeker C."/>
            <person name="Bunk B."/>
            <person name="Rast P."/>
            <person name="Borchert D."/>
            <person name="Glockner I."/>
            <person name="Freese H.M."/>
            <person name="Klenk H.P."/>
            <person name="Overmann J."/>
            <person name="Kaster A.K."/>
            <person name="Rohde M."/>
            <person name="Wiegand S."/>
            <person name="Jogler C."/>
        </authorList>
    </citation>
    <scope>NUCLEOTIDE SEQUENCE [LARGE SCALE GENOMIC DNA]</scope>
    <source>
        <strain evidence="2 3">NH11</strain>
    </source>
</reference>
<evidence type="ECO:0000313" key="3">
    <source>
        <dbReference type="Proteomes" id="UP000187735"/>
    </source>
</evidence>
<dbReference type="STRING" id="1891926.Fuma_04743"/>
<dbReference type="PANTHER" id="PTHR14119">
    <property type="entry name" value="HYDROLASE"/>
    <property type="match status" value="1"/>
</dbReference>
<dbReference type="Proteomes" id="UP000187735">
    <property type="component" value="Chromosome"/>
</dbReference>
<evidence type="ECO:0000313" key="2">
    <source>
        <dbReference type="EMBL" id="APZ95089.1"/>
    </source>
</evidence>
<dbReference type="Pfam" id="PF00857">
    <property type="entry name" value="Isochorismatase"/>
    <property type="match status" value="1"/>
</dbReference>
<dbReference type="InterPro" id="IPR050993">
    <property type="entry name" value="Isochorismatase_domain"/>
</dbReference>
<dbReference type="GO" id="GO:0008908">
    <property type="term" value="F:isochorismatase activity"/>
    <property type="evidence" value="ECO:0007669"/>
    <property type="project" value="UniProtKB-EC"/>
</dbReference>
<gene>
    <name evidence="2" type="primary">vibB</name>
    <name evidence="2" type="ORF">Fuma_04743</name>
</gene>
<proteinExistence type="predicted"/>
<organism evidence="2 3">
    <name type="scientific">Fuerstiella marisgermanici</name>
    <dbReference type="NCBI Taxonomy" id="1891926"/>
    <lineage>
        <taxon>Bacteria</taxon>
        <taxon>Pseudomonadati</taxon>
        <taxon>Planctomycetota</taxon>
        <taxon>Planctomycetia</taxon>
        <taxon>Planctomycetales</taxon>
        <taxon>Planctomycetaceae</taxon>
        <taxon>Fuerstiella</taxon>
    </lineage>
</organism>
<dbReference type="EC" id="3.3.2.1" evidence="2"/>
<dbReference type="InterPro" id="IPR000868">
    <property type="entry name" value="Isochorismatase-like_dom"/>
</dbReference>
<sequence length="206" mass="22179">MSMPEQTANPTFHARSPELLSVPRSQLLIVDVQEKLLPVIAEGDPLLATIGFLLDVANILQVPAFVSEQYPKGLGKTVPAIAGHDIQSTTFEKLRFSAAEGLRAARSASDERSSRDQVVVVGIEAHICVLQTTLDLIAAGLRVFVVADGVGSRNVADRDTALKRIRDCGGVVCTAESVAFEWCEVAGTDQFKSISRLVRDRTHVAT</sequence>
<name>A0A1P8WM09_9PLAN</name>
<evidence type="ECO:0000259" key="1">
    <source>
        <dbReference type="Pfam" id="PF00857"/>
    </source>
</evidence>
<dbReference type="InterPro" id="IPR036380">
    <property type="entry name" value="Isochorismatase-like_sf"/>
</dbReference>
<keyword evidence="3" id="KW-1185">Reference proteome</keyword>
<dbReference type="Gene3D" id="3.40.50.850">
    <property type="entry name" value="Isochorismatase-like"/>
    <property type="match status" value="1"/>
</dbReference>
<dbReference type="AlphaFoldDB" id="A0A1P8WM09"/>
<accession>A0A1P8WM09</accession>
<dbReference type="EMBL" id="CP017641">
    <property type="protein sequence ID" value="APZ95089.1"/>
    <property type="molecule type" value="Genomic_DNA"/>
</dbReference>
<dbReference type="KEGG" id="fmr:Fuma_04743"/>
<dbReference type="PANTHER" id="PTHR14119:SF3">
    <property type="entry name" value="ISOCHORISMATASE DOMAIN-CONTAINING PROTEIN 2"/>
    <property type="match status" value="1"/>
</dbReference>
<feature type="domain" description="Isochorismatase-like" evidence="1">
    <location>
        <begin position="26"/>
        <end position="176"/>
    </location>
</feature>
<dbReference type="SUPFAM" id="SSF52499">
    <property type="entry name" value="Isochorismatase-like hydrolases"/>
    <property type="match status" value="1"/>
</dbReference>
<protein>
    <submittedName>
        <fullName evidence="2">Vibriobactin-specific isochorismatase</fullName>
        <ecNumber evidence="2">3.3.2.1</ecNumber>
    </submittedName>
</protein>
<keyword evidence="2" id="KW-0378">Hydrolase</keyword>